<dbReference type="PANTHER" id="PTHR37212:SF2">
    <property type="entry name" value="ACTIN PROTEIN 2_3 COMPLEX SUBUNIT-LIKE PROTEIN"/>
    <property type="match status" value="1"/>
</dbReference>
<keyword evidence="1" id="KW-1185">Reference proteome</keyword>
<name>A0ABM3QL69_SPIOL</name>
<sequence length="158" mass="17556">MNDMPMEEVVKISEVDGDVGALNNNGQEDISSNWGLQVFGTQRSSSSLVVPHLKGYSLLQNSMNNVLDALLDDSSQMALYSSEESLMASACGFWCAYFSNKMHFSSPVDPTLDMWLPLEGNVEESLQPKSKCFQKCLQFVCVQALIESILYMCKSYVV</sequence>
<reference evidence="1" key="1">
    <citation type="journal article" date="2021" name="Nat. Commun.">
        <title>Genomic analyses provide insights into spinach domestication and the genetic basis of agronomic traits.</title>
        <authorList>
            <person name="Cai X."/>
            <person name="Sun X."/>
            <person name="Xu C."/>
            <person name="Sun H."/>
            <person name="Wang X."/>
            <person name="Ge C."/>
            <person name="Zhang Z."/>
            <person name="Wang Q."/>
            <person name="Fei Z."/>
            <person name="Jiao C."/>
            <person name="Wang Q."/>
        </authorList>
    </citation>
    <scope>NUCLEOTIDE SEQUENCE [LARGE SCALE GENOMIC DNA]</scope>
    <source>
        <strain evidence="1">cv. Varoflay</strain>
    </source>
</reference>
<dbReference type="GeneID" id="130460688"/>
<organism evidence="1 2">
    <name type="scientific">Spinacia oleracea</name>
    <name type="common">Spinach</name>
    <dbReference type="NCBI Taxonomy" id="3562"/>
    <lineage>
        <taxon>Eukaryota</taxon>
        <taxon>Viridiplantae</taxon>
        <taxon>Streptophyta</taxon>
        <taxon>Embryophyta</taxon>
        <taxon>Tracheophyta</taxon>
        <taxon>Spermatophyta</taxon>
        <taxon>Magnoliopsida</taxon>
        <taxon>eudicotyledons</taxon>
        <taxon>Gunneridae</taxon>
        <taxon>Pentapetalae</taxon>
        <taxon>Caryophyllales</taxon>
        <taxon>Chenopodiaceae</taxon>
        <taxon>Chenopodioideae</taxon>
        <taxon>Anserineae</taxon>
        <taxon>Spinacia</taxon>
    </lineage>
</organism>
<reference evidence="2" key="2">
    <citation type="submission" date="2025-08" db="UniProtKB">
        <authorList>
            <consortium name="RefSeq"/>
        </authorList>
    </citation>
    <scope>IDENTIFICATION</scope>
    <source>
        <tissue evidence="2">Leaf</tissue>
    </source>
</reference>
<dbReference type="RefSeq" id="XP_056684092.1">
    <property type="nucleotide sequence ID" value="XM_056828114.1"/>
</dbReference>
<protein>
    <submittedName>
        <fullName evidence="2">Uncharacterized protein isoform X2</fullName>
    </submittedName>
</protein>
<proteinExistence type="predicted"/>
<dbReference type="PANTHER" id="PTHR37212">
    <property type="entry name" value="ACTIN PROTEIN 2/3 COMPLEX SUBUNIT-LIKE PROTEIN"/>
    <property type="match status" value="1"/>
</dbReference>
<dbReference type="Proteomes" id="UP000813463">
    <property type="component" value="Chromosome 5"/>
</dbReference>
<gene>
    <name evidence="2" type="primary">LOC130460688</name>
</gene>
<evidence type="ECO:0000313" key="2">
    <source>
        <dbReference type="RefSeq" id="XP_056684092.1"/>
    </source>
</evidence>
<accession>A0ABM3QL69</accession>
<evidence type="ECO:0000313" key="1">
    <source>
        <dbReference type="Proteomes" id="UP000813463"/>
    </source>
</evidence>